<organism evidence="5 6">
    <name type="scientific">Alkalibacterium putridalgicola</name>
    <dbReference type="NCBI Taxonomy" id="426703"/>
    <lineage>
        <taxon>Bacteria</taxon>
        <taxon>Bacillati</taxon>
        <taxon>Bacillota</taxon>
        <taxon>Bacilli</taxon>
        <taxon>Lactobacillales</taxon>
        <taxon>Carnobacteriaceae</taxon>
        <taxon>Alkalibacterium</taxon>
    </lineage>
</organism>
<keyword evidence="7" id="KW-1185">Reference proteome</keyword>
<dbReference type="GO" id="GO:0003677">
    <property type="term" value="F:DNA binding"/>
    <property type="evidence" value="ECO:0007669"/>
    <property type="project" value="InterPro"/>
</dbReference>
<dbReference type="OrthoDB" id="9790239at2"/>
<evidence type="ECO:0000259" key="3">
    <source>
        <dbReference type="SMART" id="SM00278"/>
    </source>
</evidence>
<dbReference type="EMBL" id="BJUX01000001">
    <property type="protein sequence ID" value="GEK88021.1"/>
    <property type="molecule type" value="Genomic_DNA"/>
</dbReference>
<dbReference type="Pfam" id="PF12836">
    <property type="entry name" value="HHH_3"/>
    <property type="match status" value="1"/>
</dbReference>
<dbReference type="GO" id="GO:0015628">
    <property type="term" value="P:protein secretion by the type II secretion system"/>
    <property type="evidence" value="ECO:0007669"/>
    <property type="project" value="TreeGrafter"/>
</dbReference>
<name>A0A1H7Q642_9LACT</name>
<evidence type="ECO:0000256" key="1">
    <source>
        <dbReference type="SAM" id="MobiDB-lite"/>
    </source>
</evidence>
<dbReference type="Proteomes" id="UP000321425">
    <property type="component" value="Unassembled WGS sequence"/>
</dbReference>
<gene>
    <name evidence="4" type="primary">celA</name>
    <name evidence="4" type="ORF">APU01nite_00600</name>
    <name evidence="5" type="ORF">SAMN04488100_101147</name>
</gene>
<dbReference type="Gene3D" id="1.10.150.310">
    <property type="entry name" value="Tex RuvX-like domain-like"/>
    <property type="match status" value="1"/>
</dbReference>
<protein>
    <submittedName>
        <fullName evidence="4">Competence protein CelA</fullName>
    </submittedName>
    <submittedName>
        <fullName evidence="5">Competence protein ComEA</fullName>
    </submittedName>
</protein>
<dbReference type="Pfam" id="PF10531">
    <property type="entry name" value="SLBB"/>
    <property type="match status" value="1"/>
</dbReference>
<evidence type="ECO:0000313" key="6">
    <source>
        <dbReference type="Proteomes" id="UP000198548"/>
    </source>
</evidence>
<dbReference type="STRING" id="426703.SAMN04488100_101147"/>
<reference evidence="4 7" key="2">
    <citation type="submission" date="2019-07" db="EMBL/GenBank/DDBJ databases">
        <title>Whole genome shotgun sequence of Alkalibacterium putridalgicola NBRC 103243.</title>
        <authorList>
            <person name="Hosoyama A."/>
            <person name="Uohara A."/>
            <person name="Ohji S."/>
            <person name="Ichikawa N."/>
        </authorList>
    </citation>
    <scope>NUCLEOTIDE SEQUENCE [LARGE SCALE GENOMIC DNA]</scope>
    <source>
        <strain evidence="4 7">NBRC 103243</strain>
    </source>
</reference>
<evidence type="ECO:0000313" key="7">
    <source>
        <dbReference type="Proteomes" id="UP000321425"/>
    </source>
</evidence>
<dbReference type="PANTHER" id="PTHR21180">
    <property type="entry name" value="ENDONUCLEASE/EXONUCLEASE/PHOSPHATASE FAMILY DOMAIN-CONTAINING PROTEIN 1"/>
    <property type="match status" value="1"/>
</dbReference>
<keyword evidence="2" id="KW-1133">Transmembrane helix</keyword>
<dbReference type="InterPro" id="IPR004509">
    <property type="entry name" value="Competence_ComEA_HhH"/>
</dbReference>
<dbReference type="SUPFAM" id="SSF47781">
    <property type="entry name" value="RuvA domain 2-like"/>
    <property type="match status" value="1"/>
</dbReference>
<feature type="domain" description="Helix-hairpin-helix DNA-binding motif class 1" evidence="3">
    <location>
        <begin position="195"/>
        <end position="214"/>
    </location>
</feature>
<dbReference type="InterPro" id="IPR019554">
    <property type="entry name" value="Soluble_ligand-bd"/>
</dbReference>
<dbReference type="Gene3D" id="3.10.560.10">
    <property type="entry name" value="Outer membrane lipoprotein wza domain like"/>
    <property type="match status" value="1"/>
</dbReference>
<evidence type="ECO:0000256" key="2">
    <source>
        <dbReference type="SAM" id="Phobius"/>
    </source>
</evidence>
<reference evidence="5 6" key="1">
    <citation type="submission" date="2016-10" db="EMBL/GenBank/DDBJ databases">
        <authorList>
            <person name="de Groot N.N."/>
        </authorList>
    </citation>
    <scope>NUCLEOTIDE SEQUENCE [LARGE SCALE GENOMIC DNA]</scope>
    <source>
        <strain evidence="5 6">DSM 19182</strain>
    </source>
</reference>
<dbReference type="GO" id="GO:0006281">
    <property type="term" value="P:DNA repair"/>
    <property type="evidence" value="ECO:0007669"/>
    <property type="project" value="InterPro"/>
</dbReference>
<keyword evidence="2" id="KW-0812">Transmembrane</keyword>
<dbReference type="NCBIfam" id="TIGR00426">
    <property type="entry name" value="competence protein ComEA helix-hairpin-helix repeat region"/>
    <property type="match status" value="1"/>
</dbReference>
<dbReference type="PANTHER" id="PTHR21180:SF32">
    <property type="entry name" value="ENDONUCLEASE_EXONUCLEASE_PHOSPHATASE FAMILY DOMAIN-CONTAINING PROTEIN 1"/>
    <property type="match status" value="1"/>
</dbReference>
<dbReference type="AlphaFoldDB" id="A0A1H7Q642"/>
<feature type="compositionally biased region" description="Acidic residues" evidence="1">
    <location>
        <begin position="54"/>
        <end position="63"/>
    </location>
</feature>
<keyword evidence="2" id="KW-0472">Membrane</keyword>
<dbReference type="SMART" id="SM00278">
    <property type="entry name" value="HhH1"/>
    <property type="match status" value="2"/>
</dbReference>
<proteinExistence type="predicted"/>
<dbReference type="Proteomes" id="UP000198548">
    <property type="component" value="Unassembled WGS sequence"/>
</dbReference>
<feature type="transmembrane region" description="Helical" evidence="2">
    <location>
        <begin position="12"/>
        <end position="29"/>
    </location>
</feature>
<dbReference type="InterPro" id="IPR051675">
    <property type="entry name" value="Endo/Exo/Phosphatase_dom_1"/>
</dbReference>
<accession>A0A1H7Q642</accession>
<dbReference type="RefSeq" id="WP_091486012.1">
    <property type="nucleotide sequence ID" value="NZ_BJUX01000001.1"/>
</dbReference>
<feature type="domain" description="Helix-hairpin-helix DNA-binding motif class 1" evidence="3">
    <location>
        <begin position="165"/>
        <end position="184"/>
    </location>
</feature>
<dbReference type="InterPro" id="IPR010994">
    <property type="entry name" value="RuvA_2-like"/>
</dbReference>
<dbReference type="InterPro" id="IPR003583">
    <property type="entry name" value="Hlx-hairpin-Hlx_DNA-bd_motif"/>
</dbReference>
<dbReference type="EMBL" id="FOBL01000001">
    <property type="protein sequence ID" value="SEL43631.1"/>
    <property type="molecule type" value="Genomic_DNA"/>
</dbReference>
<evidence type="ECO:0000313" key="5">
    <source>
        <dbReference type="EMBL" id="SEL43631.1"/>
    </source>
</evidence>
<feature type="region of interest" description="Disordered" evidence="1">
    <location>
        <begin position="49"/>
        <end position="70"/>
    </location>
</feature>
<evidence type="ECO:0000313" key="4">
    <source>
        <dbReference type="EMBL" id="GEK88021.1"/>
    </source>
</evidence>
<dbReference type="GO" id="GO:0015627">
    <property type="term" value="C:type II protein secretion system complex"/>
    <property type="evidence" value="ECO:0007669"/>
    <property type="project" value="TreeGrafter"/>
</dbReference>
<sequence length="218" mass="24064">MKQIRYVKEISIGILVIGILLIGYFGVLSDSDEGDETADTVLLESLMENPSQMPEEEEKEENEELLHQEGKSQETVTVVVDVKGAVKYPGVFSLNAEQRVIDAVEAAGGLTEEADSKTINFAQLLVDEMYVYIPATGEETTQLSGMSENHLTKETIIDINSADETEMLQLDGIGPSKAAEIIKYRETNGPFKSREELVNVSGIGEKTFERIKEMIKAD</sequence>